<keyword evidence="2" id="KW-1185">Reference proteome</keyword>
<name>A0ABN6PRB1_9BURK</name>
<proteinExistence type="predicted"/>
<dbReference type="InterPro" id="IPR017550">
    <property type="entry name" value="Formylmethanofuran_DH_suC"/>
</dbReference>
<organism evidence="1 2">
    <name type="scientific">Sphaerotilus microaerophilus</name>
    <dbReference type="NCBI Taxonomy" id="2914710"/>
    <lineage>
        <taxon>Bacteria</taxon>
        <taxon>Pseudomonadati</taxon>
        <taxon>Pseudomonadota</taxon>
        <taxon>Betaproteobacteria</taxon>
        <taxon>Burkholderiales</taxon>
        <taxon>Sphaerotilaceae</taxon>
        <taxon>Sphaerotilus</taxon>
    </lineage>
</organism>
<dbReference type="Proteomes" id="UP001057498">
    <property type="component" value="Chromosome"/>
</dbReference>
<dbReference type="NCBIfam" id="TIGR03122">
    <property type="entry name" value="one_C_dehyd_C"/>
    <property type="match status" value="1"/>
</dbReference>
<protein>
    <submittedName>
        <fullName evidence="1">Formylmethanofuran dehydrogenase subunit C</fullName>
    </submittedName>
</protein>
<dbReference type="SUPFAM" id="SSF69336">
    <property type="entry name" value="Alpha subunit of glutamate synthase, C-terminal domain"/>
    <property type="match status" value="1"/>
</dbReference>
<sequence length="283" mass="29611">MNGHRLTLRQRLPLRLDLRGVLPGALAALDLAAIERLPVAHGREWLPLAECFHIEAFEAEEPALHLIGDLSRVDHLGWGLAGGEILVDGPVGDHLGSTMRAGTVRVRGSAGDLAGVEMAGGELHIEGDAGHFVASTLPGSMDGLRGGLICIHGRAGDRLGDRMRRGTLIVGGDVGDFAASRLVAGSVLLGGGAGAHPGYGQRRGSLVWLQPDAAPAPPTTFVPGQGDTAVFWQLFARDLAGLGARHFAGQAIADALAALPARRPQRWRGDLAVDGQGEWLLPR</sequence>
<gene>
    <name evidence="1" type="ORF">CATMQ487_35830</name>
</gene>
<accession>A0ABN6PRB1</accession>
<dbReference type="InterPro" id="IPR036485">
    <property type="entry name" value="Glu_synth_asu_C_sf"/>
</dbReference>
<dbReference type="PANTHER" id="PTHR39673">
    <property type="entry name" value="TUNGSTEN FORMYLMETHANOFURAN DEHYDROGENASE, SUBUNIT C (FWDC)"/>
    <property type="match status" value="1"/>
</dbReference>
<reference evidence="1" key="1">
    <citation type="submission" date="2022-04" db="EMBL/GenBank/DDBJ databases">
        <title>Whole genome sequence of Sphaerotilus sp. FB-5.</title>
        <authorList>
            <person name="Takeda M."/>
            <person name="Narihara S."/>
            <person name="Akimoto M."/>
            <person name="Akimoto R."/>
            <person name="Nishiyashiki S."/>
            <person name="Murakami T."/>
        </authorList>
    </citation>
    <scope>NUCLEOTIDE SEQUENCE</scope>
    <source>
        <strain evidence="1">FB-5</strain>
    </source>
</reference>
<dbReference type="Gene3D" id="2.160.20.60">
    <property type="entry name" value="Glutamate synthase, alpha subunit, C-terminal domain"/>
    <property type="match status" value="1"/>
</dbReference>
<dbReference type="PANTHER" id="PTHR39673:SF5">
    <property type="entry name" value="TUNGSTEN-CONTAINING FORMYLMETHANOFURAN DEHYDROGENASE 2 SUBUNIT C"/>
    <property type="match status" value="1"/>
</dbReference>
<evidence type="ECO:0000313" key="2">
    <source>
        <dbReference type="Proteomes" id="UP001057498"/>
    </source>
</evidence>
<dbReference type="EMBL" id="AP025730">
    <property type="protein sequence ID" value="BDI06613.1"/>
    <property type="molecule type" value="Genomic_DNA"/>
</dbReference>
<dbReference type="RefSeq" id="WP_251969870.1">
    <property type="nucleotide sequence ID" value="NZ_AP025730.1"/>
</dbReference>
<evidence type="ECO:0000313" key="1">
    <source>
        <dbReference type="EMBL" id="BDI06613.1"/>
    </source>
</evidence>